<keyword evidence="3 9" id="KW-0378">Hydrolase</keyword>
<dbReference type="InterPro" id="IPR008902">
    <property type="entry name" value="Rhamnosid_concanavalin"/>
</dbReference>
<feature type="domain" description="Alpha-L-rhamnosidase concanavalin-like" evidence="5">
    <location>
        <begin position="518"/>
        <end position="618"/>
    </location>
</feature>
<proteinExistence type="predicted"/>
<dbReference type="EMBL" id="CP146369">
    <property type="protein sequence ID" value="WWT55743.1"/>
    <property type="molecule type" value="Genomic_DNA"/>
</dbReference>
<evidence type="ECO:0000259" key="6">
    <source>
        <dbReference type="Pfam" id="PF08531"/>
    </source>
</evidence>
<dbReference type="SUPFAM" id="SSF48208">
    <property type="entry name" value="Six-hairpin glycosidases"/>
    <property type="match status" value="1"/>
</dbReference>
<dbReference type="Gene3D" id="2.60.420.10">
    <property type="entry name" value="Maltose phosphorylase, domain 3"/>
    <property type="match status" value="1"/>
</dbReference>
<dbReference type="EC" id="3.2.1.40" evidence="2"/>
<gene>
    <name evidence="9" type="ORF">V8J38_04695</name>
</gene>
<evidence type="ECO:0000259" key="5">
    <source>
        <dbReference type="Pfam" id="PF05592"/>
    </source>
</evidence>
<reference evidence="9 10" key="1">
    <citation type="submission" date="2024-02" db="EMBL/GenBank/DDBJ databases">
        <title>Distribution and functional of Brevundimonas-related endobacteria within Verticillium dahliae.</title>
        <authorList>
            <person name="Zeng H."/>
        </authorList>
    </citation>
    <scope>NUCLEOTIDE SEQUENCE [LARGE SCALE GENOMIC DNA]</scope>
    <source>
        <strain evidence="9 10">TRM 44200</strain>
    </source>
</reference>
<evidence type="ECO:0000256" key="1">
    <source>
        <dbReference type="ARBA" id="ARBA00001445"/>
    </source>
</evidence>
<dbReference type="InterPro" id="IPR006311">
    <property type="entry name" value="TAT_signal"/>
</dbReference>
<dbReference type="InterPro" id="IPR035398">
    <property type="entry name" value="Bac_rhamnosid_C"/>
</dbReference>
<dbReference type="PIRSF" id="PIRSF010631">
    <property type="entry name" value="A-rhamnsds"/>
    <property type="match status" value="1"/>
</dbReference>
<evidence type="ECO:0000313" key="9">
    <source>
        <dbReference type="EMBL" id="WWT55743.1"/>
    </source>
</evidence>
<dbReference type="PROSITE" id="PS51318">
    <property type="entry name" value="TAT"/>
    <property type="match status" value="1"/>
</dbReference>
<dbReference type="Pfam" id="PF08531">
    <property type="entry name" value="Bac_rhamnosid_N"/>
    <property type="match status" value="1"/>
</dbReference>
<dbReference type="Gene3D" id="2.60.40.10">
    <property type="entry name" value="Immunoglobulins"/>
    <property type="match status" value="1"/>
</dbReference>
<comment type="catalytic activity">
    <reaction evidence="1">
        <text>Hydrolysis of terminal non-reducing alpha-L-rhamnose residues in alpha-L-rhamnosides.</text>
        <dbReference type="EC" id="3.2.1.40"/>
    </reaction>
</comment>
<name>A0ABZ2IFL3_9CAUL</name>
<dbReference type="RefSeq" id="WP_338578097.1">
    <property type="nucleotide sequence ID" value="NZ_CP146369.1"/>
</dbReference>
<keyword evidence="4" id="KW-0732">Signal</keyword>
<evidence type="ECO:0000256" key="3">
    <source>
        <dbReference type="ARBA" id="ARBA00022801"/>
    </source>
</evidence>
<dbReference type="GO" id="GO:0016787">
    <property type="term" value="F:hydrolase activity"/>
    <property type="evidence" value="ECO:0007669"/>
    <property type="project" value="UniProtKB-KW"/>
</dbReference>
<dbReference type="Gene3D" id="2.60.120.260">
    <property type="entry name" value="Galactose-binding domain-like"/>
    <property type="match status" value="3"/>
</dbReference>
<dbReference type="InterPro" id="IPR013783">
    <property type="entry name" value="Ig-like_fold"/>
</dbReference>
<evidence type="ECO:0000259" key="8">
    <source>
        <dbReference type="Pfam" id="PF17390"/>
    </source>
</evidence>
<evidence type="ECO:0000256" key="2">
    <source>
        <dbReference type="ARBA" id="ARBA00012652"/>
    </source>
</evidence>
<dbReference type="InterPro" id="IPR012341">
    <property type="entry name" value="6hp_glycosidase-like_sf"/>
</dbReference>
<dbReference type="PANTHER" id="PTHR33307:SF6">
    <property type="entry name" value="ALPHA-RHAMNOSIDASE (EUROFUNG)-RELATED"/>
    <property type="match status" value="1"/>
</dbReference>
<dbReference type="Pfam" id="PF25788">
    <property type="entry name" value="Ig_Rha78A_N"/>
    <property type="match status" value="1"/>
</dbReference>
<dbReference type="InterPro" id="IPR035396">
    <property type="entry name" value="Bac_rhamnosid6H"/>
</dbReference>
<dbReference type="Proteomes" id="UP001363460">
    <property type="component" value="Chromosome"/>
</dbReference>
<dbReference type="InterPro" id="IPR008928">
    <property type="entry name" value="6-hairpin_glycosidase_sf"/>
</dbReference>
<feature type="signal peptide" evidence="4">
    <location>
        <begin position="1"/>
        <end position="24"/>
    </location>
</feature>
<keyword evidence="10" id="KW-1185">Reference proteome</keyword>
<evidence type="ECO:0000313" key="10">
    <source>
        <dbReference type="Proteomes" id="UP001363460"/>
    </source>
</evidence>
<dbReference type="InterPro" id="IPR013737">
    <property type="entry name" value="Bac_rhamnosid_N"/>
</dbReference>
<dbReference type="PANTHER" id="PTHR33307">
    <property type="entry name" value="ALPHA-RHAMNOSIDASE (EUROFUNG)"/>
    <property type="match status" value="1"/>
</dbReference>
<dbReference type="InterPro" id="IPR016007">
    <property type="entry name" value="Alpha_rhamnosid"/>
</dbReference>
<dbReference type="Pfam" id="PF17389">
    <property type="entry name" value="Bac_rhamnosid6H"/>
    <property type="match status" value="1"/>
</dbReference>
<feature type="chain" id="PRO_5047196414" description="alpha-L-rhamnosidase" evidence="4">
    <location>
        <begin position="25"/>
        <end position="1075"/>
    </location>
</feature>
<feature type="domain" description="Bacterial alpha-L-rhamnosidase N-terminal" evidence="6">
    <location>
        <begin position="338"/>
        <end position="505"/>
    </location>
</feature>
<protein>
    <recommendedName>
        <fullName evidence="2">alpha-L-rhamnosidase</fullName>
        <ecNumber evidence="2">3.2.1.40</ecNumber>
    </recommendedName>
</protein>
<dbReference type="Pfam" id="PF17390">
    <property type="entry name" value="Bac_rhamnosid_C"/>
    <property type="match status" value="1"/>
</dbReference>
<dbReference type="Pfam" id="PF05592">
    <property type="entry name" value="Bac_rhamnosid"/>
    <property type="match status" value="1"/>
</dbReference>
<evidence type="ECO:0000256" key="4">
    <source>
        <dbReference type="SAM" id="SignalP"/>
    </source>
</evidence>
<evidence type="ECO:0000259" key="7">
    <source>
        <dbReference type="Pfam" id="PF17389"/>
    </source>
</evidence>
<feature type="domain" description="Alpha-L-rhamnosidase six-hairpin glycosidase" evidence="7">
    <location>
        <begin position="624"/>
        <end position="964"/>
    </location>
</feature>
<sequence>MSAVSRRGLLGGAGLAGLAAAAPAASARALQTPPLEVLDLRASSAVEPIGLEDQAVRLSWRLQSPDRDVHQTRYEIQAASTRELLESGAPDLWHAGEVLTDQSMDVSWLGSPLKSRQVVWWRVLVRDNKGRRATSAVSRFEMGLIQPSDWRANWIAAETVMARADREAGLLWMRGDRPADRSDRYFRLNFTLPSAADVTLFSIANFDAEIWLDGRTVERPHHPSISFGVAPIAETRHRLGAGRHVVAFRVKDPNAFNEPKLHEIAAAAMIRADLGGGRVERITSRGMKTALHAPTGWEQPGFNDARWSAADVSKNQPQAWPGYGAFLLRKGFTLSRPVAHARLYATALGVYEAQINGRRVGDALLSPESTDFRKTALYQVHDVTDLLSPGENAIGAMVGDGWYGSYHAPAGRYAFGDAPLRFFAQLEVTYADGVRETIVTDDSWRLTEAPVTKGEIYYGEDYDARLEKTGWAAPGYDAGGWRAVEIAPKPPCALKAQVSPPLRRIETLKAKSITKVGSNYILDYGQNFSGWSRLKAKGRAGQAVTLKFAEVLQNDGYVDQSNLRAARAALVYTLRGDPAGETYEPHFTYFGFRYVEVEGFEEATGRAPTADDIEGIVVSSNLTETGHLRVADPVIHGLWRNTLWSQRSNFFGVPTDCPQRDERLGWTGDANVFWDAAAFNMDVAAFTERFMGDVRDAQGPRGEFPDYAPAGWQDLGLGASPGWADGGVILPWTAWKRYGDTAVVDQNWAAMTRYLRFILEHNPDYIWRRERGYDFGDWVALDAVNPGDETTPKALIGTAMWKHSVDAMAEMALGSGRRPEAVRYQELSQRITAAFQQEFVRPDGSMGNGSQAGYILALWFGLVPDALRAAATGHLVADIRRRGTLLSTGFLGTPYSLDALVENGQDILVYDLLLRTDFPSWGYMIRKDATTIWERWNGDVGDVAMNSFNHYALGAVTGFVFRRIAGIDPVRAGFLSFRFDPVLDSRVPRGGGDYDSILGRITTDWEMQPDGGFDLRLVVPTNSRAEVRIPARSADKVRETGLPLTQVEGVVVRGMDGDRLVLEVGSGDYRFTSRA</sequence>
<dbReference type="Gene3D" id="1.50.10.10">
    <property type="match status" value="1"/>
</dbReference>
<organism evidence="9 10">
    <name type="scientific">Brevundimonas olei</name>
    <dbReference type="NCBI Taxonomy" id="657642"/>
    <lineage>
        <taxon>Bacteria</taxon>
        <taxon>Pseudomonadati</taxon>
        <taxon>Pseudomonadota</taxon>
        <taxon>Alphaproteobacteria</taxon>
        <taxon>Caulobacterales</taxon>
        <taxon>Caulobacteraceae</taxon>
        <taxon>Brevundimonas</taxon>
    </lineage>
</organism>
<accession>A0ABZ2IFL3</accession>
<feature type="domain" description="Alpha-L-rhamnosidase C-terminal" evidence="8">
    <location>
        <begin position="966"/>
        <end position="1039"/>
    </location>
</feature>